<dbReference type="OrthoDB" id="2735536at2759"/>
<dbReference type="GeneID" id="27336127"/>
<reference evidence="4 5" key="1">
    <citation type="submission" date="2015-01" db="EMBL/GenBank/DDBJ databases">
        <title>The Genome Sequence of Exophiala spinifera CBS89968.</title>
        <authorList>
            <consortium name="The Broad Institute Genomics Platform"/>
            <person name="Cuomo C."/>
            <person name="de Hoog S."/>
            <person name="Gorbushina A."/>
            <person name="Stielow B."/>
            <person name="Teixiera M."/>
            <person name="Abouelleil A."/>
            <person name="Chapman S.B."/>
            <person name="Priest M."/>
            <person name="Young S.K."/>
            <person name="Wortman J."/>
            <person name="Nusbaum C."/>
            <person name="Birren B."/>
        </authorList>
    </citation>
    <scope>NUCLEOTIDE SEQUENCE [LARGE SCALE GENOMIC DNA]</scope>
    <source>
        <strain evidence="4 5">CBS 89968</strain>
    </source>
</reference>
<evidence type="ECO:0000259" key="3">
    <source>
        <dbReference type="Pfam" id="PF01073"/>
    </source>
</evidence>
<dbReference type="InterPro" id="IPR036291">
    <property type="entry name" value="NAD(P)-bd_dom_sf"/>
</dbReference>
<dbReference type="PANTHER" id="PTHR10366:SF564">
    <property type="entry name" value="STEROL-4-ALPHA-CARBOXYLATE 3-DEHYDROGENASE, DECARBOXYLATING"/>
    <property type="match status" value="1"/>
</dbReference>
<dbReference type="PANTHER" id="PTHR10366">
    <property type="entry name" value="NAD DEPENDENT EPIMERASE/DEHYDRATASE"/>
    <property type="match status" value="1"/>
</dbReference>
<keyword evidence="5" id="KW-1185">Reference proteome</keyword>
<dbReference type="SUPFAM" id="SSF51735">
    <property type="entry name" value="NAD(P)-binding Rossmann-fold domains"/>
    <property type="match status" value="1"/>
</dbReference>
<keyword evidence="1" id="KW-0560">Oxidoreductase</keyword>
<dbReference type="Proteomes" id="UP000053328">
    <property type="component" value="Unassembled WGS sequence"/>
</dbReference>
<feature type="domain" description="3-beta hydroxysteroid dehydrogenase/isomerase" evidence="3">
    <location>
        <begin position="19"/>
        <end position="235"/>
    </location>
</feature>
<protein>
    <recommendedName>
        <fullName evidence="3">3-beta hydroxysteroid dehydrogenase/isomerase domain-containing protein</fullName>
    </recommendedName>
</protein>
<dbReference type="GO" id="GO:0006694">
    <property type="term" value="P:steroid biosynthetic process"/>
    <property type="evidence" value="ECO:0007669"/>
    <property type="project" value="InterPro"/>
</dbReference>
<evidence type="ECO:0000313" key="5">
    <source>
        <dbReference type="Proteomes" id="UP000053328"/>
    </source>
</evidence>
<dbReference type="Pfam" id="PF01073">
    <property type="entry name" value="3Beta_HSD"/>
    <property type="match status" value="1"/>
</dbReference>
<dbReference type="InterPro" id="IPR050425">
    <property type="entry name" value="NAD(P)_dehydrat-like"/>
</dbReference>
<sequence>MFFRPLQLHLKETHSLYQSQLSVALVPDIAAVNAFDEAVKGVDGIIHTASPFVLNARDFEEDLFRPAINGTLSVLQAAQRNNPSVARVVITSSFAAHLDPSKGSRPGHTYTDADWNPVTRKDAASGDGVVAYLASKTFAEQAAWEYVTNEKPEFTIATLSPPMVYGPLIHNVENMDNLNTSAGDIYRFINGSQQEVPETNFWAFADVRDVALAHVLAFEKPQAANQRYLICSSAYSYQQICDVIREKFPELRSLTPEGKAGEPLPSVYKLDTSKAVEQLGITFTPLEKTIVGMVNSLLKLQKKLSVE</sequence>
<dbReference type="STRING" id="91928.A0A0D1ZFJ6"/>
<name>A0A0D1ZFJ6_9EURO</name>
<evidence type="ECO:0000256" key="1">
    <source>
        <dbReference type="ARBA" id="ARBA00023002"/>
    </source>
</evidence>
<dbReference type="HOGENOM" id="CLU_007383_9_2_1"/>
<dbReference type="RefSeq" id="XP_016231988.1">
    <property type="nucleotide sequence ID" value="XM_016383365.1"/>
</dbReference>
<organism evidence="4 5">
    <name type="scientific">Exophiala spinifera</name>
    <dbReference type="NCBI Taxonomy" id="91928"/>
    <lineage>
        <taxon>Eukaryota</taxon>
        <taxon>Fungi</taxon>
        <taxon>Dikarya</taxon>
        <taxon>Ascomycota</taxon>
        <taxon>Pezizomycotina</taxon>
        <taxon>Eurotiomycetes</taxon>
        <taxon>Chaetothyriomycetidae</taxon>
        <taxon>Chaetothyriales</taxon>
        <taxon>Herpotrichiellaceae</taxon>
        <taxon>Exophiala</taxon>
    </lineage>
</organism>
<dbReference type="Gene3D" id="3.40.50.720">
    <property type="entry name" value="NAD(P)-binding Rossmann-like Domain"/>
    <property type="match status" value="1"/>
</dbReference>
<dbReference type="EMBL" id="KN847498">
    <property type="protein sequence ID" value="KIW11772.1"/>
    <property type="molecule type" value="Genomic_DNA"/>
</dbReference>
<evidence type="ECO:0000256" key="2">
    <source>
        <dbReference type="ARBA" id="ARBA00023445"/>
    </source>
</evidence>
<accession>A0A0D1ZFJ6</accession>
<dbReference type="VEuPathDB" id="FungiDB:PV08_09044"/>
<dbReference type="GO" id="GO:0016616">
    <property type="term" value="F:oxidoreductase activity, acting on the CH-OH group of donors, NAD or NADP as acceptor"/>
    <property type="evidence" value="ECO:0007669"/>
    <property type="project" value="InterPro"/>
</dbReference>
<evidence type="ECO:0000313" key="4">
    <source>
        <dbReference type="EMBL" id="KIW11772.1"/>
    </source>
</evidence>
<gene>
    <name evidence="4" type="ORF">PV08_09044</name>
</gene>
<comment type="similarity">
    <text evidence="2">Belongs to the NAD(P)-dependent epimerase/dehydratase family. Dihydroflavonol-4-reductase subfamily.</text>
</comment>
<dbReference type="AlphaFoldDB" id="A0A0D1ZFJ6"/>
<dbReference type="InterPro" id="IPR002225">
    <property type="entry name" value="3Beta_OHSteriod_DH/Estase"/>
</dbReference>
<proteinExistence type="inferred from homology"/>